<reference evidence="1 2" key="1">
    <citation type="submission" date="2016-10" db="EMBL/GenBank/DDBJ databases">
        <authorList>
            <person name="de Groot N.N."/>
        </authorList>
    </citation>
    <scope>NUCLEOTIDE SEQUENCE [LARGE SCALE GENOMIC DNA]</scope>
    <source>
        <strain evidence="1 2">DSM 25383</strain>
    </source>
</reference>
<keyword evidence="1" id="KW-0378">Hydrolase</keyword>
<evidence type="ECO:0000313" key="2">
    <source>
        <dbReference type="Proteomes" id="UP000183253"/>
    </source>
</evidence>
<dbReference type="OrthoDB" id="1492091at2"/>
<organism evidence="1 2">
    <name type="scientific">Alistipes timonensis JC136</name>
    <dbReference type="NCBI Taxonomy" id="1033731"/>
    <lineage>
        <taxon>Bacteria</taxon>
        <taxon>Pseudomonadati</taxon>
        <taxon>Bacteroidota</taxon>
        <taxon>Bacteroidia</taxon>
        <taxon>Bacteroidales</taxon>
        <taxon>Rikenellaceae</taxon>
        <taxon>Alistipes</taxon>
    </lineage>
</organism>
<dbReference type="GO" id="GO:0004519">
    <property type="term" value="F:endonuclease activity"/>
    <property type="evidence" value="ECO:0007669"/>
    <property type="project" value="UniProtKB-KW"/>
</dbReference>
<sequence>MNYNIEQYRQWLTENITLTDAYSPASLRMLTYHLLRGQNYRLVTEKNTKDKLLLTYVWLSDIVNDAKNEYGENWQTELVSDLFSIRSRTPEQKNLLYWLIGLTAKTSVNLGVSTRDIPSVMTDLLAHVKSLFDQIGRQNQIDDTWLLLMAGSATLNIRGSEKSKIGKVLEKVMIRSILSILGLVENVNFWINIDRDLEVDREADAEIATNRGRIRVEVGLISSGNQEVTEDKISRVGRNGIILFDKVGQRTRIYQTAERHAVKLVQIRNNQPLVEIYRHIRPLVEQNINLIEPPTLEQDIWQKISELPDQVFSIEGLH</sequence>
<dbReference type="AlphaFoldDB" id="A0A1H4F236"/>
<keyword evidence="1" id="KW-0540">Nuclease</keyword>
<name>A0A1H4F236_9BACT</name>
<dbReference type="RefSeq" id="WP_081504117.1">
    <property type="nucleotide sequence ID" value="NZ_CAEG01000017.1"/>
</dbReference>
<dbReference type="Pfam" id="PF09516">
    <property type="entry name" value="RE_CfrBI"/>
    <property type="match status" value="1"/>
</dbReference>
<dbReference type="Proteomes" id="UP000183253">
    <property type="component" value="Unassembled WGS sequence"/>
</dbReference>
<dbReference type="STRING" id="1033731.SAMN05444145_1096"/>
<evidence type="ECO:0000313" key="1">
    <source>
        <dbReference type="EMBL" id="SEA91050.1"/>
    </source>
</evidence>
<proteinExistence type="predicted"/>
<protein>
    <submittedName>
        <fullName evidence="1">CfrBI restriction endonuclease</fullName>
    </submittedName>
</protein>
<dbReference type="InterPro" id="IPR019042">
    <property type="entry name" value="Restrct_endonuc_II_CfrBI"/>
</dbReference>
<gene>
    <name evidence="1" type="ORF">SAMN05444145_1096</name>
</gene>
<dbReference type="EMBL" id="FNRI01000009">
    <property type="protein sequence ID" value="SEA91050.1"/>
    <property type="molecule type" value="Genomic_DNA"/>
</dbReference>
<keyword evidence="1" id="KW-0255">Endonuclease</keyword>
<accession>A0A1H4F236</accession>
<keyword evidence="2" id="KW-1185">Reference proteome</keyword>